<evidence type="ECO:0000256" key="8">
    <source>
        <dbReference type="SAM" id="MobiDB-lite"/>
    </source>
</evidence>
<feature type="binding site" evidence="7">
    <location>
        <position position="76"/>
    </location>
    <ligand>
        <name>S-adenosyl-L-methionine</name>
        <dbReference type="ChEBI" id="CHEBI:59789"/>
    </ligand>
</feature>
<keyword evidence="2 7" id="KW-0698">rRNA processing</keyword>
<dbReference type="PANTHER" id="PTHR10920:SF13">
    <property type="entry name" value="PRE-RRNA 2'-O-RIBOSE RNA METHYLTRANSFERASE FTSJ3"/>
    <property type="match status" value="1"/>
</dbReference>
<dbReference type="Pfam" id="PF11861">
    <property type="entry name" value="DUF3381"/>
    <property type="match status" value="1"/>
</dbReference>
<keyword evidence="3 7" id="KW-0489">Methyltransferase</keyword>
<sequence length="856" mass="94972">MGKSKTTGKGRLDRFYYLAKEQGFRSRAAFKLVQLDRKFQVLSSARSVLDLCAAPGGWMQVAAKNMPVGSLIIGIDLVPIRPIRGAITLQEDITTPQCRAAIKKVLRERQHDMVQVVLHDGSPNVGGAWAKESSAQTALVLDSLKLATEFLAPGGTFITKVFRSQDYNALLFAFKQFFEKVEVTKPVASRATSAEIYVICLKYRAPAKIDPRLLDARHLFKEIVEPPKVVDVLKGSKQKRHREGYEEGKTTLFKEVPMSDFVWAEKPLDMLGSITSITFSDPGSDSILKHPLTTEEIKILCEDLRVLGKSEFKQLLKWRLLIRKALQPSEDKPATTETAADEKAGEEEGDEDDLAMMEELTEIAQAKRRKERKKRAKAKEKAKARTATGMQVDVMEDGVADTDLFALSAIKAKKDLVRIEDAGAIEDVEDTYSSSDEMLNGGHSRQGHSDDDSDIDPDEERQRYDQELDEYLERAYDKYCSTTDGSTKRRKRARLAGAEVDGELWQETESGGMDKDDESEKSDDDEEENPLVVPLAENLKPSKDHLAQQWFSQDVFSGIDAVEELSDDEKVRGQGKKSKGLKAHSSERLDDDDDDLDDEMDAVITGPTSNGFSNGDHHVASLVENDDFEIVPAEASASSDSDTSEDSDQDSDTGKAEILAYAKKMLRKKSRESIIDAAYNRYTFNDVGLPRWFADDERKHSQPMKPITKDEVEAMKAQFRSINARPVKKVAEAKARKKKRAQKKLEQVRQKATAIADQEDLSATSKNKAMERLYSKALAVPKKPKAQIVVAKKGVGARGGKGRVVVDRRLKKDSRAKDTGKPGKGFKGRGGGKARKSGGGKKGQKGPKAKGPKAKR</sequence>
<dbReference type="EMBL" id="OZ019895">
    <property type="protein sequence ID" value="CAK9220130.1"/>
    <property type="molecule type" value="Genomic_DNA"/>
</dbReference>
<evidence type="ECO:0000256" key="3">
    <source>
        <dbReference type="ARBA" id="ARBA00022603"/>
    </source>
</evidence>
<feature type="domain" description="Ribosomal RNA methyltransferase FtsJ" evidence="9">
    <location>
        <begin position="24"/>
        <end position="203"/>
    </location>
</feature>
<dbReference type="InterPro" id="IPR029063">
    <property type="entry name" value="SAM-dependent_MTases_sf"/>
</dbReference>
<evidence type="ECO:0000259" key="11">
    <source>
        <dbReference type="Pfam" id="PF11861"/>
    </source>
</evidence>
<evidence type="ECO:0000256" key="4">
    <source>
        <dbReference type="ARBA" id="ARBA00022679"/>
    </source>
</evidence>
<keyword evidence="13" id="KW-1185">Reference proteome</keyword>
<gene>
    <name evidence="12" type="ORF">CSSPTR1EN2_LOCUS15199</name>
</gene>
<dbReference type="InterPro" id="IPR002877">
    <property type="entry name" value="RNA_MeTrfase_FtsJ_dom"/>
</dbReference>
<evidence type="ECO:0000256" key="1">
    <source>
        <dbReference type="ARBA" id="ARBA00022517"/>
    </source>
</evidence>
<feature type="compositionally biased region" description="Basic residues" evidence="8">
    <location>
        <begin position="573"/>
        <end position="582"/>
    </location>
</feature>
<comment type="function">
    <text evidence="7">Probable methyltransferase involved in the maturation of rRNA and in the biogenesis of ribosomal subunits.</text>
</comment>
<evidence type="ECO:0000259" key="10">
    <source>
        <dbReference type="Pfam" id="PF07780"/>
    </source>
</evidence>
<dbReference type="InterPro" id="IPR012920">
    <property type="entry name" value="rRNA_MeTfrase_SPB1-like_C"/>
</dbReference>
<organism evidence="12 13">
    <name type="scientific">Sphagnum troendelagicum</name>
    <dbReference type="NCBI Taxonomy" id="128251"/>
    <lineage>
        <taxon>Eukaryota</taxon>
        <taxon>Viridiplantae</taxon>
        <taxon>Streptophyta</taxon>
        <taxon>Embryophyta</taxon>
        <taxon>Bryophyta</taxon>
        <taxon>Sphagnophytina</taxon>
        <taxon>Sphagnopsida</taxon>
        <taxon>Sphagnales</taxon>
        <taxon>Sphagnaceae</taxon>
        <taxon>Sphagnum</taxon>
    </lineage>
</organism>
<feature type="compositionally biased region" description="Acidic residues" evidence="8">
    <location>
        <begin position="344"/>
        <end position="361"/>
    </location>
</feature>
<feature type="compositionally biased region" description="Basic residues" evidence="8">
    <location>
        <begin position="366"/>
        <end position="384"/>
    </location>
</feature>
<feature type="compositionally biased region" description="Acidic residues" evidence="8">
    <location>
        <begin position="515"/>
        <end position="529"/>
    </location>
</feature>
<dbReference type="SUPFAM" id="SSF53335">
    <property type="entry name" value="S-adenosyl-L-methionine-dependent methyltransferases"/>
    <property type="match status" value="1"/>
</dbReference>
<evidence type="ECO:0000313" key="13">
    <source>
        <dbReference type="Proteomes" id="UP001497512"/>
    </source>
</evidence>
<keyword evidence="6 7" id="KW-0539">Nucleus</keyword>
<reference evidence="12" key="1">
    <citation type="submission" date="2024-02" db="EMBL/GenBank/DDBJ databases">
        <authorList>
            <consortium name="ELIXIR-Norway"/>
            <consortium name="Elixir Norway"/>
        </authorList>
    </citation>
    <scope>NUCLEOTIDE SEQUENCE</scope>
</reference>
<evidence type="ECO:0000313" key="12">
    <source>
        <dbReference type="EMBL" id="CAK9220130.1"/>
    </source>
</evidence>
<dbReference type="InterPro" id="IPR015507">
    <property type="entry name" value="rRNA-MeTfrase_E"/>
</dbReference>
<evidence type="ECO:0000256" key="6">
    <source>
        <dbReference type="ARBA" id="ARBA00023242"/>
    </source>
</evidence>
<feature type="binding site" evidence="7">
    <location>
        <position position="120"/>
    </location>
    <ligand>
        <name>S-adenosyl-L-methionine</name>
        <dbReference type="ChEBI" id="CHEBI:59789"/>
    </ligand>
</feature>
<feature type="region of interest" description="Disordered" evidence="8">
    <location>
        <begin position="329"/>
        <end position="387"/>
    </location>
</feature>
<dbReference type="InterPro" id="IPR024576">
    <property type="entry name" value="rRNA_MeTfrase_Spb1_DUF3381"/>
</dbReference>
<proteinExistence type="inferred from homology"/>
<evidence type="ECO:0000256" key="5">
    <source>
        <dbReference type="ARBA" id="ARBA00022691"/>
    </source>
</evidence>
<feature type="binding site" evidence="7">
    <location>
        <position position="56"/>
    </location>
    <ligand>
        <name>S-adenosyl-L-methionine</name>
        <dbReference type="ChEBI" id="CHEBI:59789"/>
    </ligand>
</feature>
<feature type="region of interest" description="Disordered" evidence="8">
    <location>
        <begin position="565"/>
        <end position="655"/>
    </location>
</feature>
<feature type="compositionally biased region" description="Acidic residues" evidence="8">
    <location>
        <begin position="642"/>
        <end position="651"/>
    </location>
</feature>
<feature type="active site" description="Proton acceptor" evidence="7">
    <location>
        <position position="160"/>
    </location>
</feature>
<dbReference type="EC" id="2.1.1.-" evidence="7"/>
<keyword evidence="1 7" id="KW-0690">Ribosome biogenesis</keyword>
<feature type="compositionally biased region" description="Basic and acidic residues" evidence="8">
    <location>
        <begin position="804"/>
        <end position="821"/>
    </location>
</feature>
<evidence type="ECO:0000259" key="9">
    <source>
        <dbReference type="Pfam" id="PF01728"/>
    </source>
</evidence>
<comment type="catalytic activity">
    <reaction evidence="7">
        <text>a ribonucleotide in rRNA + S-adenosyl-L-methionine = a 2'-O-methylribonucleotide in rRNA + S-adenosyl-L-homocysteine + H(+)</text>
        <dbReference type="Rhea" id="RHEA:48628"/>
        <dbReference type="Rhea" id="RHEA-COMP:12164"/>
        <dbReference type="Rhea" id="RHEA-COMP:12165"/>
        <dbReference type="ChEBI" id="CHEBI:15378"/>
        <dbReference type="ChEBI" id="CHEBI:57856"/>
        <dbReference type="ChEBI" id="CHEBI:59789"/>
        <dbReference type="ChEBI" id="CHEBI:90675"/>
        <dbReference type="ChEBI" id="CHEBI:90676"/>
    </reaction>
</comment>
<evidence type="ECO:0000256" key="2">
    <source>
        <dbReference type="ARBA" id="ARBA00022552"/>
    </source>
</evidence>
<feature type="compositionally biased region" description="Acidic residues" evidence="8">
    <location>
        <begin position="589"/>
        <end position="601"/>
    </location>
</feature>
<keyword evidence="4 7" id="KW-0808">Transferase</keyword>
<feature type="binding site" evidence="7">
    <location>
        <position position="92"/>
    </location>
    <ligand>
        <name>S-adenosyl-L-methionine</name>
        <dbReference type="ChEBI" id="CHEBI:59789"/>
    </ligand>
</feature>
<dbReference type="PANTHER" id="PTHR10920">
    <property type="entry name" value="RIBOSOMAL RNA METHYLTRANSFERASE"/>
    <property type="match status" value="1"/>
</dbReference>
<dbReference type="Pfam" id="PF07780">
    <property type="entry name" value="Spb1_C"/>
    <property type="match status" value="1"/>
</dbReference>
<comment type="similarity">
    <text evidence="7">Belongs to the class I-like SAM-binding methyltransferase superfamily. RNA methyltransferase RlmE family. SPB1 subfamily.</text>
</comment>
<feature type="compositionally biased region" description="Basic residues" evidence="8">
    <location>
        <begin position="824"/>
        <end position="856"/>
    </location>
</feature>
<dbReference type="Pfam" id="PF01728">
    <property type="entry name" value="FtsJ"/>
    <property type="match status" value="1"/>
</dbReference>
<dbReference type="Proteomes" id="UP001497512">
    <property type="component" value="Chromosome 3"/>
</dbReference>
<keyword evidence="5 7" id="KW-0949">S-adenosyl-L-methionine</keyword>
<feature type="region of interest" description="Disordered" evidence="8">
    <location>
        <begin position="728"/>
        <end position="766"/>
    </location>
</feature>
<comment type="subcellular location">
    <subcellularLocation>
        <location evidence="7">Nucleus</location>
        <location evidence="7">Nucleolus</location>
    </subcellularLocation>
</comment>
<name>A0ABP0UFG7_9BRYO</name>
<dbReference type="InterPro" id="IPR028589">
    <property type="entry name" value="SPB1-like"/>
</dbReference>
<dbReference type="InterPro" id="IPR050082">
    <property type="entry name" value="RNA_methyltr_RlmE"/>
</dbReference>
<feature type="binding site" evidence="7">
    <location>
        <position position="58"/>
    </location>
    <ligand>
        <name>S-adenosyl-L-methionine</name>
        <dbReference type="ChEBI" id="CHEBI:59789"/>
    </ligand>
</feature>
<dbReference type="HAMAP" id="MF_01547">
    <property type="entry name" value="RNA_methyltr_E"/>
    <property type="match status" value="1"/>
</dbReference>
<feature type="region of interest" description="Disordered" evidence="8">
    <location>
        <begin position="791"/>
        <end position="856"/>
    </location>
</feature>
<feature type="region of interest" description="Disordered" evidence="8">
    <location>
        <begin position="423"/>
        <end position="467"/>
    </location>
</feature>
<feature type="domain" description="DUF3381" evidence="11">
    <location>
        <begin position="236"/>
        <end position="384"/>
    </location>
</feature>
<dbReference type="HAMAP" id="MF_03163">
    <property type="entry name" value="RNA_methyltr_E_SPB1"/>
    <property type="match status" value="1"/>
</dbReference>
<feature type="domain" description="Ribosomal RNA methyltransferase SPB1-like C-terminal" evidence="10">
    <location>
        <begin position="624"/>
        <end position="819"/>
    </location>
</feature>
<accession>A0ABP0UFG7</accession>
<dbReference type="Gene3D" id="3.40.50.150">
    <property type="entry name" value="Vaccinia Virus protein VP39"/>
    <property type="match status" value="1"/>
</dbReference>
<protein>
    <recommendedName>
        <fullName evidence="7">Putative rRNA methyltransferase</fullName>
        <ecNumber evidence="7">2.1.1.-</ecNumber>
    </recommendedName>
    <alternativeName>
        <fullName evidence="7">2'-O-ribose RNA methyltransferase SPB1 homolog</fullName>
    </alternativeName>
</protein>
<feature type="region of interest" description="Disordered" evidence="8">
    <location>
        <begin position="479"/>
        <end position="531"/>
    </location>
</feature>
<evidence type="ECO:0000256" key="7">
    <source>
        <dbReference type="HAMAP-Rule" id="MF_03163"/>
    </source>
</evidence>